<name>A0ABN2GR02_9ACTN</name>
<gene>
    <name evidence="2" type="ORF">GCM10009765_25870</name>
</gene>
<sequence>MYLHSGMISALAIERQRELVADAERSHLLSAARRARKARSTTKVATGGRAADTLGGCGPSAMPVR</sequence>
<keyword evidence="3" id="KW-1185">Reference proteome</keyword>
<dbReference type="RefSeq" id="WP_344310155.1">
    <property type="nucleotide sequence ID" value="NZ_BAAANY010000009.1"/>
</dbReference>
<evidence type="ECO:0000313" key="3">
    <source>
        <dbReference type="Proteomes" id="UP001500618"/>
    </source>
</evidence>
<proteinExistence type="predicted"/>
<evidence type="ECO:0000313" key="2">
    <source>
        <dbReference type="EMBL" id="GAA1675387.1"/>
    </source>
</evidence>
<dbReference type="Proteomes" id="UP001500618">
    <property type="component" value="Unassembled WGS sequence"/>
</dbReference>
<comment type="caution">
    <text evidence="2">The sequence shown here is derived from an EMBL/GenBank/DDBJ whole genome shotgun (WGS) entry which is preliminary data.</text>
</comment>
<feature type="region of interest" description="Disordered" evidence="1">
    <location>
        <begin position="33"/>
        <end position="65"/>
    </location>
</feature>
<dbReference type="EMBL" id="BAAANY010000009">
    <property type="protein sequence ID" value="GAA1675387.1"/>
    <property type="molecule type" value="Genomic_DNA"/>
</dbReference>
<reference evidence="2 3" key="1">
    <citation type="journal article" date="2019" name="Int. J. Syst. Evol. Microbiol.">
        <title>The Global Catalogue of Microorganisms (GCM) 10K type strain sequencing project: providing services to taxonomists for standard genome sequencing and annotation.</title>
        <authorList>
            <consortium name="The Broad Institute Genomics Platform"/>
            <consortium name="The Broad Institute Genome Sequencing Center for Infectious Disease"/>
            <person name="Wu L."/>
            <person name="Ma J."/>
        </authorList>
    </citation>
    <scope>NUCLEOTIDE SEQUENCE [LARGE SCALE GENOMIC DNA]</scope>
    <source>
        <strain evidence="2 3">JCM 14718</strain>
    </source>
</reference>
<evidence type="ECO:0000256" key="1">
    <source>
        <dbReference type="SAM" id="MobiDB-lite"/>
    </source>
</evidence>
<protein>
    <submittedName>
        <fullName evidence="2">Uncharacterized protein</fullName>
    </submittedName>
</protein>
<organism evidence="2 3">
    <name type="scientific">Fodinicola feengrottensis</name>
    <dbReference type="NCBI Taxonomy" id="435914"/>
    <lineage>
        <taxon>Bacteria</taxon>
        <taxon>Bacillati</taxon>
        <taxon>Actinomycetota</taxon>
        <taxon>Actinomycetes</taxon>
        <taxon>Mycobacteriales</taxon>
        <taxon>Fodinicola</taxon>
    </lineage>
</organism>
<accession>A0ABN2GR02</accession>